<comment type="caution">
    <text evidence="2">The sequence shown here is derived from an EMBL/GenBank/DDBJ whole genome shotgun (WGS) entry which is preliminary data.</text>
</comment>
<sequence length="483" mass="53004">MTTTKQIDLRILGSTGGGESWWTREQPEFGRTAIDQYSEMRDQSSVIGGTFLAFESLFRRVKWTEAPAPRPDGPKGAWTEARARYWAQFLTQCREDMSHTWPGFIAEVLSMLPFGWSYFEVVWKYRRGPDQRDARYRSRHADNLIGWRKISLRPQSTLSRWVFDGDGGIQGMYQTTSTGEVLIPIGRALHFRTTEAGNNPEGRSMLRNARRAYYFAKRLEEFEAVGVERNLSGIPMVEVPAAMLSADATEAERKAVAMIVEQAKALRRDEQAVVVVPSSTYIESVYDPKTDTSRPVELGTGFKFSLLGAPGVTPVDVNPIITRYKRDVALSLLSSFLMLGIDGKGSLALSTDLTDLFELAGTGILDGVAATFNRFAVAQLMQLNGVPPELWPTLEHGGLSDAALKGLITSLNGLLASGGITPDVNLETELREKLGVPKKAETANPAPAVQTGSGSGDGTPPQDGQPPGERQALVFDHSFQEDA</sequence>
<dbReference type="RefSeq" id="WP_188960751.1">
    <property type="nucleotide sequence ID" value="NZ_BMOE01000001.1"/>
</dbReference>
<proteinExistence type="predicted"/>
<evidence type="ECO:0000313" key="3">
    <source>
        <dbReference type="Proteomes" id="UP000635726"/>
    </source>
</evidence>
<evidence type="ECO:0008006" key="4">
    <source>
        <dbReference type="Google" id="ProtNLM"/>
    </source>
</evidence>
<evidence type="ECO:0000256" key="1">
    <source>
        <dbReference type="SAM" id="MobiDB-lite"/>
    </source>
</evidence>
<dbReference type="Proteomes" id="UP000635726">
    <property type="component" value="Unassembled WGS sequence"/>
</dbReference>
<accession>A0A917UL03</accession>
<name>A0A917UL03_9DEIO</name>
<feature type="region of interest" description="Disordered" evidence="1">
    <location>
        <begin position="435"/>
        <end position="483"/>
    </location>
</feature>
<gene>
    <name evidence="2" type="ORF">GCM10008939_06500</name>
</gene>
<dbReference type="AlphaFoldDB" id="A0A917UL03"/>
<dbReference type="InterPro" id="IPR009279">
    <property type="entry name" value="Portal_Mu"/>
</dbReference>
<dbReference type="Pfam" id="PF06074">
    <property type="entry name" value="Portal_Mu"/>
    <property type="match status" value="1"/>
</dbReference>
<reference evidence="2" key="1">
    <citation type="journal article" date="2014" name="Int. J. Syst. Evol. Microbiol.">
        <title>Complete genome sequence of Corynebacterium casei LMG S-19264T (=DSM 44701T), isolated from a smear-ripened cheese.</title>
        <authorList>
            <consortium name="US DOE Joint Genome Institute (JGI-PGF)"/>
            <person name="Walter F."/>
            <person name="Albersmeier A."/>
            <person name="Kalinowski J."/>
            <person name="Ruckert C."/>
        </authorList>
    </citation>
    <scope>NUCLEOTIDE SEQUENCE</scope>
    <source>
        <strain evidence="2">JCM 14371</strain>
    </source>
</reference>
<reference evidence="2" key="2">
    <citation type="submission" date="2020-09" db="EMBL/GenBank/DDBJ databases">
        <authorList>
            <person name="Sun Q."/>
            <person name="Ohkuma M."/>
        </authorList>
    </citation>
    <scope>NUCLEOTIDE SEQUENCE</scope>
    <source>
        <strain evidence="2">JCM 14371</strain>
    </source>
</reference>
<protein>
    <recommendedName>
        <fullName evidence="4">Portal protein</fullName>
    </recommendedName>
</protein>
<feature type="compositionally biased region" description="Low complexity" evidence="1">
    <location>
        <begin position="458"/>
        <end position="468"/>
    </location>
</feature>
<evidence type="ECO:0000313" key="2">
    <source>
        <dbReference type="EMBL" id="GGJ65287.1"/>
    </source>
</evidence>
<dbReference type="EMBL" id="BMOE01000001">
    <property type="protein sequence ID" value="GGJ65287.1"/>
    <property type="molecule type" value="Genomic_DNA"/>
</dbReference>
<organism evidence="2 3">
    <name type="scientific">Deinococcus aquiradiocola</name>
    <dbReference type="NCBI Taxonomy" id="393059"/>
    <lineage>
        <taxon>Bacteria</taxon>
        <taxon>Thermotogati</taxon>
        <taxon>Deinococcota</taxon>
        <taxon>Deinococci</taxon>
        <taxon>Deinococcales</taxon>
        <taxon>Deinococcaceae</taxon>
        <taxon>Deinococcus</taxon>
    </lineage>
</organism>
<keyword evidence="3" id="KW-1185">Reference proteome</keyword>